<dbReference type="InterPro" id="IPR013815">
    <property type="entry name" value="ATP_grasp_subdomain_1"/>
</dbReference>
<protein>
    <recommendedName>
        <fullName evidence="5 14">D-alanine--D-alanine ligase</fullName>
        <ecNumber evidence="5 14">6.3.2.4</ecNumber>
    </recommendedName>
    <alternativeName>
        <fullName evidence="14">D-Ala-D-Ala ligase</fullName>
    </alternativeName>
    <alternativeName>
        <fullName evidence="14">D-alanylalanine synthetase</fullName>
    </alternativeName>
</protein>
<keyword evidence="9 17" id="KW-0067">ATP-binding</keyword>
<dbReference type="EMBL" id="FUWJ01000001">
    <property type="protein sequence ID" value="SJZ32136.1"/>
    <property type="molecule type" value="Genomic_DNA"/>
</dbReference>
<dbReference type="InterPro" id="IPR005905">
    <property type="entry name" value="D_ala_D_ala"/>
</dbReference>
<dbReference type="PANTHER" id="PTHR23132:SF23">
    <property type="entry name" value="D-ALANINE--D-ALANINE LIGASE B"/>
    <property type="match status" value="1"/>
</dbReference>
<dbReference type="Pfam" id="PF01820">
    <property type="entry name" value="Dala_Dala_lig_N"/>
    <property type="match status" value="1"/>
</dbReference>
<evidence type="ECO:0000256" key="16">
    <source>
        <dbReference type="PIRSR" id="PIRSR039102-3"/>
    </source>
</evidence>
<dbReference type="InterPro" id="IPR011761">
    <property type="entry name" value="ATP-grasp"/>
</dbReference>
<feature type="active site" evidence="15">
    <location>
        <position position="147"/>
    </location>
</feature>
<keyword evidence="8 17" id="KW-0547">Nucleotide-binding</keyword>
<comment type="cofactor">
    <cofactor evidence="1">
        <name>Mn(2+)</name>
        <dbReference type="ChEBI" id="CHEBI:29035"/>
    </cofactor>
</comment>
<dbReference type="UniPathway" id="UPA00219"/>
<evidence type="ECO:0000256" key="6">
    <source>
        <dbReference type="ARBA" id="ARBA00022490"/>
    </source>
</evidence>
<dbReference type="Pfam" id="PF07478">
    <property type="entry name" value="Dala_Dala_lig_C"/>
    <property type="match status" value="1"/>
</dbReference>
<dbReference type="GO" id="GO:0005524">
    <property type="term" value="F:ATP binding"/>
    <property type="evidence" value="ECO:0007669"/>
    <property type="project" value="UniProtKB-UniRule"/>
</dbReference>
<dbReference type="HAMAP" id="MF_00047">
    <property type="entry name" value="Dala_Dala_lig"/>
    <property type="match status" value="1"/>
</dbReference>
<evidence type="ECO:0000256" key="17">
    <source>
        <dbReference type="PROSITE-ProRule" id="PRU00409"/>
    </source>
</evidence>
<evidence type="ECO:0000256" key="1">
    <source>
        <dbReference type="ARBA" id="ARBA00001936"/>
    </source>
</evidence>
<evidence type="ECO:0000256" key="14">
    <source>
        <dbReference type="HAMAP-Rule" id="MF_00047"/>
    </source>
</evidence>
<accession>A0A1T4JPQ0</accession>
<reference evidence="20" key="1">
    <citation type="submission" date="2017-02" db="EMBL/GenBank/DDBJ databases">
        <authorList>
            <person name="Varghese N."/>
            <person name="Submissions S."/>
        </authorList>
    </citation>
    <scope>NUCLEOTIDE SEQUENCE [LARGE SCALE GENOMIC DNA]</scope>
    <source>
        <strain evidence="20">ATCC 27094</strain>
    </source>
</reference>
<dbReference type="PROSITE" id="PS50975">
    <property type="entry name" value="ATP_GRASP"/>
    <property type="match status" value="1"/>
</dbReference>
<organism evidence="19 20">
    <name type="scientific">Enhydrobacter aerosaccus</name>
    <dbReference type="NCBI Taxonomy" id="225324"/>
    <lineage>
        <taxon>Bacteria</taxon>
        <taxon>Pseudomonadati</taxon>
        <taxon>Pseudomonadota</taxon>
        <taxon>Alphaproteobacteria</taxon>
        <taxon>Hyphomicrobiales</taxon>
        <taxon>Enhydrobacter</taxon>
    </lineage>
</organism>
<gene>
    <name evidence="14" type="primary">ddl</name>
    <name evidence="19" type="ORF">SAMN02745126_00307</name>
</gene>
<evidence type="ECO:0000256" key="8">
    <source>
        <dbReference type="ARBA" id="ARBA00022741"/>
    </source>
</evidence>
<dbReference type="Gene3D" id="3.30.470.20">
    <property type="entry name" value="ATP-grasp fold, B domain"/>
    <property type="match status" value="1"/>
</dbReference>
<dbReference type="SUPFAM" id="SSF52440">
    <property type="entry name" value="PreATP-grasp domain"/>
    <property type="match status" value="1"/>
</dbReference>
<evidence type="ECO:0000256" key="15">
    <source>
        <dbReference type="PIRSR" id="PIRSR039102-1"/>
    </source>
</evidence>
<comment type="function">
    <text evidence="2 14">Cell wall formation.</text>
</comment>
<feature type="binding site" evidence="16">
    <location>
        <position position="273"/>
    </location>
    <ligand>
        <name>Mg(2+)</name>
        <dbReference type="ChEBI" id="CHEBI:18420"/>
        <label>2</label>
    </ligand>
</feature>
<evidence type="ECO:0000256" key="10">
    <source>
        <dbReference type="ARBA" id="ARBA00022960"/>
    </source>
</evidence>
<dbReference type="GO" id="GO:0008360">
    <property type="term" value="P:regulation of cell shape"/>
    <property type="evidence" value="ECO:0007669"/>
    <property type="project" value="UniProtKB-KW"/>
</dbReference>
<comment type="catalytic activity">
    <reaction evidence="13 14">
        <text>2 D-alanine + ATP = D-alanyl-D-alanine + ADP + phosphate + H(+)</text>
        <dbReference type="Rhea" id="RHEA:11224"/>
        <dbReference type="ChEBI" id="CHEBI:15378"/>
        <dbReference type="ChEBI" id="CHEBI:30616"/>
        <dbReference type="ChEBI" id="CHEBI:43474"/>
        <dbReference type="ChEBI" id="CHEBI:57416"/>
        <dbReference type="ChEBI" id="CHEBI:57822"/>
        <dbReference type="ChEBI" id="CHEBI:456216"/>
        <dbReference type="EC" id="6.3.2.4"/>
    </reaction>
</comment>
<dbReference type="PANTHER" id="PTHR23132">
    <property type="entry name" value="D-ALANINE--D-ALANINE LIGASE"/>
    <property type="match status" value="1"/>
</dbReference>
<dbReference type="GO" id="GO:0071555">
    <property type="term" value="P:cell wall organization"/>
    <property type="evidence" value="ECO:0007669"/>
    <property type="project" value="UniProtKB-KW"/>
</dbReference>
<evidence type="ECO:0000256" key="7">
    <source>
        <dbReference type="ARBA" id="ARBA00022598"/>
    </source>
</evidence>
<feature type="domain" description="ATP-grasp" evidence="18">
    <location>
        <begin position="107"/>
        <end position="304"/>
    </location>
</feature>
<comment type="cofactor">
    <cofactor evidence="16">
        <name>Mg(2+)</name>
        <dbReference type="ChEBI" id="CHEBI:18420"/>
    </cofactor>
    <cofactor evidence="16">
        <name>Mn(2+)</name>
        <dbReference type="ChEBI" id="CHEBI:29035"/>
    </cofactor>
    <text evidence="16">Binds 2 magnesium or manganese ions per subunit.</text>
</comment>
<evidence type="ECO:0000256" key="11">
    <source>
        <dbReference type="ARBA" id="ARBA00022984"/>
    </source>
</evidence>
<keyword evidence="7 14" id="KW-0436">Ligase</keyword>
<keyword evidence="12 14" id="KW-0961">Cell wall biogenesis/degradation</keyword>
<dbReference type="RefSeq" id="WP_085932059.1">
    <property type="nucleotide sequence ID" value="NZ_FUWJ01000001.1"/>
</dbReference>
<dbReference type="Gene3D" id="3.30.1490.20">
    <property type="entry name" value="ATP-grasp fold, A domain"/>
    <property type="match status" value="1"/>
</dbReference>
<dbReference type="NCBIfam" id="TIGR01205">
    <property type="entry name" value="D_ala_D_alaTIGR"/>
    <property type="match status" value="1"/>
</dbReference>
<evidence type="ECO:0000259" key="18">
    <source>
        <dbReference type="PROSITE" id="PS50975"/>
    </source>
</evidence>
<evidence type="ECO:0000256" key="5">
    <source>
        <dbReference type="ARBA" id="ARBA00012216"/>
    </source>
</evidence>
<keyword evidence="10 14" id="KW-0133">Cell shape</keyword>
<evidence type="ECO:0000256" key="4">
    <source>
        <dbReference type="ARBA" id="ARBA00010871"/>
    </source>
</evidence>
<dbReference type="GO" id="GO:0005737">
    <property type="term" value="C:cytoplasm"/>
    <property type="evidence" value="ECO:0007669"/>
    <property type="project" value="UniProtKB-SubCell"/>
</dbReference>
<keyword evidence="20" id="KW-1185">Reference proteome</keyword>
<keyword evidence="16" id="KW-0460">Magnesium</keyword>
<dbReference type="GO" id="GO:0046872">
    <property type="term" value="F:metal ion binding"/>
    <property type="evidence" value="ECO:0007669"/>
    <property type="project" value="UniProtKB-KW"/>
</dbReference>
<feature type="binding site" evidence="16">
    <location>
        <position position="254"/>
    </location>
    <ligand>
        <name>Mg(2+)</name>
        <dbReference type="ChEBI" id="CHEBI:18420"/>
        <label>1</label>
    </ligand>
</feature>
<dbReference type="SUPFAM" id="SSF56059">
    <property type="entry name" value="Glutathione synthetase ATP-binding domain-like"/>
    <property type="match status" value="1"/>
</dbReference>
<dbReference type="Proteomes" id="UP000190092">
    <property type="component" value="Unassembled WGS sequence"/>
</dbReference>
<sequence length="310" mass="33974">MSCTVAVLMGGWSPEREVSLVSGKACAEGLREGGHTVVEYDVKRDLRALMDFLRPVSGGGPDVVFNALHGKYGEDGCVQGVLEILAVPYTHSGVLASAIAMDKPMSRHVFTSIGIRVAHGKVVERRSLLAGDPMPRPYVVKPIDQGSSVGVHIVREGDNLAAVEVAEASFGEKVLVEKFVPGRELTVAVMHDKPVGVTELRPRTRFYDYEAKYTEGITEHLVPAPIPAEVYEQARQWALLAHQTLGCNGLTRADFRWDDSKPRTEGLVMLELNTQPGMTPLSLAPEQAKWAGISWPQLMTWMVEHARRPT</sequence>
<feature type="binding site" evidence="16">
    <location>
        <position position="271"/>
    </location>
    <ligand>
        <name>Mg(2+)</name>
        <dbReference type="ChEBI" id="CHEBI:18420"/>
        <label>2</label>
    </ligand>
</feature>
<feature type="active site" evidence="15">
    <location>
        <position position="15"/>
    </location>
</feature>
<dbReference type="PIRSF" id="PIRSF039102">
    <property type="entry name" value="Ddl/VanB"/>
    <property type="match status" value="1"/>
</dbReference>
<dbReference type="NCBIfam" id="NF002378">
    <property type="entry name" value="PRK01372.1"/>
    <property type="match status" value="1"/>
</dbReference>
<evidence type="ECO:0000313" key="20">
    <source>
        <dbReference type="Proteomes" id="UP000190092"/>
    </source>
</evidence>
<dbReference type="STRING" id="225324.SAMN02745126_00307"/>
<dbReference type="GO" id="GO:0008716">
    <property type="term" value="F:D-alanine-D-alanine ligase activity"/>
    <property type="evidence" value="ECO:0007669"/>
    <property type="project" value="UniProtKB-UniRule"/>
</dbReference>
<dbReference type="InterPro" id="IPR016185">
    <property type="entry name" value="PreATP-grasp_dom_sf"/>
</dbReference>
<keyword evidence="11 14" id="KW-0573">Peptidoglycan synthesis</keyword>
<dbReference type="InterPro" id="IPR011127">
    <property type="entry name" value="Dala_Dala_lig_N"/>
</dbReference>
<evidence type="ECO:0000256" key="12">
    <source>
        <dbReference type="ARBA" id="ARBA00023316"/>
    </source>
</evidence>
<evidence type="ECO:0000256" key="9">
    <source>
        <dbReference type="ARBA" id="ARBA00022840"/>
    </source>
</evidence>
<evidence type="ECO:0000256" key="13">
    <source>
        <dbReference type="ARBA" id="ARBA00047614"/>
    </source>
</evidence>
<evidence type="ECO:0000313" key="19">
    <source>
        <dbReference type="EMBL" id="SJZ32136.1"/>
    </source>
</evidence>
<dbReference type="AlphaFoldDB" id="A0A1T4JPQ0"/>
<dbReference type="InterPro" id="IPR000291">
    <property type="entry name" value="D-Ala_lig_Van_CS"/>
</dbReference>
<dbReference type="EC" id="6.3.2.4" evidence="5 14"/>
<dbReference type="Gene3D" id="3.40.50.20">
    <property type="match status" value="1"/>
</dbReference>
<comment type="subcellular location">
    <subcellularLocation>
        <location evidence="3 14">Cytoplasm</location>
    </subcellularLocation>
</comment>
<dbReference type="InterPro" id="IPR011095">
    <property type="entry name" value="Dala_Dala_lig_C"/>
</dbReference>
<keyword evidence="16" id="KW-0479">Metal-binding</keyword>
<feature type="binding site" evidence="16">
    <location>
        <position position="271"/>
    </location>
    <ligand>
        <name>Mg(2+)</name>
        <dbReference type="ChEBI" id="CHEBI:18420"/>
        <label>1</label>
    </ligand>
</feature>
<dbReference type="PROSITE" id="PS00843">
    <property type="entry name" value="DALA_DALA_LIGASE_1"/>
    <property type="match status" value="1"/>
</dbReference>
<feature type="active site" evidence="15">
    <location>
        <position position="282"/>
    </location>
</feature>
<comment type="pathway">
    <text evidence="14">Cell wall biogenesis; peptidoglycan biosynthesis.</text>
</comment>
<comment type="similarity">
    <text evidence="4 14">Belongs to the D-alanine--D-alanine ligase family.</text>
</comment>
<evidence type="ECO:0000256" key="2">
    <source>
        <dbReference type="ARBA" id="ARBA00003921"/>
    </source>
</evidence>
<dbReference type="GO" id="GO:0009252">
    <property type="term" value="P:peptidoglycan biosynthetic process"/>
    <property type="evidence" value="ECO:0007669"/>
    <property type="project" value="UniProtKB-UniRule"/>
</dbReference>
<proteinExistence type="inferred from homology"/>
<keyword evidence="6 14" id="KW-0963">Cytoplasm</keyword>
<dbReference type="OrthoDB" id="9813261at2"/>
<keyword evidence="16" id="KW-0464">Manganese</keyword>
<name>A0A1T4JPQ0_9HYPH</name>
<evidence type="ECO:0000256" key="3">
    <source>
        <dbReference type="ARBA" id="ARBA00004496"/>
    </source>
</evidence>